<protein>
    <submittedName>
        <fullName evidence="2">Uncharacterized protein</fullName>
    </submittedName>
</protein>
<evidence type="ECO:0000313" key="2">
    <source>
        <dbReference type="EMBL" id="CAI8013852.1"/>
    </source>
</evidence>
<name>A0AA35RMK4_GEOBA</name>
<dbReference type="EMBL" id="CASHTH010001302">
    <property type="protein sequence ID" value="CAI8013852.1"/>
    <property type="molecule type" value="Genomic_DNA"/>
</dbReference>
<feature type="region of interest" description="Disordered" evidence="1">
    <location>
        <begin position="45"/>
        <end position="68"/>
    </location>
</feature>
<reference evidence="2" key="1">
    <citation type="submission" date="2023-03" db="EMBL/GenBank/DDBJ databases">
        <authorList>
            <person name="Steffen K."/>
            <person name="Cardenas P."/>
        </authorList>
    </citation>
    <scope>NUCLEOTIDE SEQUENCE</scope>
</reference>
<evidence type="ECO:0000256" key="1">
    <source>
        <dbReference type="SAM" id="MobiDB-lite"/>
    </source>
</evidence>
<keyword evidence="3" id="KW-1185">Reference proteome</keyword>
<evidence type="ECO:0000313" key="3">
    <source>
        <dbReference type="Proteomes" id="UP001174909"/>
    </source>
</evidence>
<dbReference type="AlphaFoldDB" id="A0AA35RMK4"/>
<gene>
    <name evidence="2" type="ORF">GBAR_LOCUS8723</name>
</gene>
<sequence length="99" mass="10870">MRCDSQPKNPCDNMHVSVTGSVRNWMLSLSNNTLTGRFSATARGHPATALPLQKDRSLPGGRWRRTTDTQETRITQTLPLSQEEVVGEGDREGGSCEGK</sequence>
<proteinExistence type="predicted"/>
<comment type="caution">
    <text evidence="2">The sequence shown here is derived from an EMBL/GenBank/DDBJ whole genome shotgun (WGS) entry which is preliminary data.</text>
</comment>
<dbReference type="Proteomes" id="UP001174909">
    <property type="component" value="Unassembled WGS sequence"/>
</dbReference>
<organism evidence="2 3">
    <name type="scientific">Geodia barretti</name>
    <name type="common">Barrett's horny sponge</name>
    <dbReference type="NCBI Taxonomy" id="519541"/>
    <lineage>
        <taxon>Eukaryota</taxon>
        <taxon>Metazoa</taxon>
        <taxon>Porifera</taxon>
        <taxon>Demospongiae</taxon>
        <taxon>Heteroscleromorpha</taxon>
        <taxon>Tetractinellida</taxon>
        <taxon>Astrophorina</taxon>
        <taxon>Geodiidae</taxon>
        <taxon>Geodia</taxon>
    </lineage>
</organism>
<accession>A0AA35RMK4</accession>